<organism evidence="15 16">
    <name type="scientific">Phaseolus angularis</name>
    <name type="common">Azuki bean</name>
    <name type="synonym">Vigna angularis</name>
    <dbReference type="NCBI Taxonomy" id="3914"/>
    <lineage>
        <taxon>Eukaryota</taxon>
        <taxon>Viridiplantae</taxon>
        <taxon>Streptophyta</taxon>
        <taxon>Embryophyta</taxon>
        <taxon>Tracheophyta</taxon>
        <taxon>Spermatophyta</taxon>
        <taxon>Magnoliopsida</taxon>
        <taxon>eudicotyledons</taxon>
        <taxon>Gunneridae</taxon>
        <taxon>Pentapetalae</taxon>
        <taxon>rosids</taxon>
        <taxon>fabids</taxon>
        <taxon>Fabales</taxon>
        <taxon>Fabaceae</taxon>
        <taxon>Papilionoideae</taxon>
        <taxon>50 kb inversion clade</taxon>
        <taxon>NPAAA clade</taxon>
        <taxon>indigoferoid/millettioid clade</taxon>
        <taxon>Phaseoleae</taxon>
        <taxon>Vigna</taxon>
    </lineage>
</organism>
<dbReference type="PANTHER" id="PTHR48017">
    <property type="entry name" value="OS05G0424000 PROTEIN-RELATED"/>
    <property type="match status" value="1"/>
</dbReference>
<accession>A0A0L9V0N4</accession>
<evidence type="ECO:0000259" key="14">
    <source>
        <dbReference type="Pfam" id="PF01490"/>
    </source>
</evidence>
<evidence type="ECO:0000256" key="11">
    <source>
        <dbReference type="ARBA" id="ARBA00023294"/>
    </source>
</evidence>
<feature type="transmembrane region" description="Helical" evidence="13">
    <location>
        <begin position="593"/>
        <end position="619"/>
    </location>
</feature>
<evidence type="ECO:0000256" key="5">
    <source>
        <dbReference type="ARBA" id="ARBA00022475"/>
    </source>
</evidence>
<keyword evidence="8" id="KW-0029">Amino-acid transport</keyword>
<comment type="similarity">
    <text evidence="3">Belongs to the amino acid/polyamine transporter 2 family. Amino acid/auxin permease (AAAP) (TC 2.A.18.1) subfamily.</text>
</comment>
<dbReference type="EMBL" id="CM003377">
    <property type="protein sequence ID" value="KOM48427.1"/>
    <property type="molecule type" value="Genomic_DNA"/>
</dbReference>
<evidence type="ECO:0000256" key="9">
    <source>
        <dbReference type="ARBA" id="ARBA00022989"/>
    </source>
</evidence>
<keyword evidence="5" id="KW-1003">Cell membrane</keyword>
<keyword evidence="7" id="KW-0769">Symport</keyword>
<evidence type="ECO:0000256" key="2">
    <source>
        <dbReference type="ARBA" id="ARBA00004236"/>
    </source>
</evidence>
<feature type="transmembrane region" description="Helical" evidence="13">
    <location>
        <begin position="536"/>
        <end position="556"/>
    </location>
</feature>
<dbReference type="STRING" id="3914.A0A0L9V0N4"/>
<dbReference type="GO" id="GO:0009734">
    <property type="term" value="P:auxin-activated signaling pathway"/>
    <property type="evidence" value="ECO:0007669"/>
    <property type="project" value="UniProtKB-KW"/>
</dbReference>
<evidence type="ECO:0000256" key="6">
    <source>
        <dbReference type="ARBA" id="ARBA00022692"/>
    </source>
</evidence>
<evidence type="ECO:0000313" key="15">
    <source>
        <dbReference type="EMBL" id="KOM48427.1"/>
    </source>
</evidence>
<evidence type="ECO:0000256" key="4">
    <source>
        <dbReference type="ARBA" id="ARBA00022448"/>
    </source>
</evidence>
<evidence type="ECO:0000256" key="10">
    <source>
        <dbReference type="ARBA" id="ARBA00023136"/>
    </source>
</evidence>
<evidence type="ECO:0000256" key="3">
    <source>
        <dbReference type="ARBA" id="ARBA00005590"/>
    </source>
</evidence>
<dbReference type="Gramene" id="KOM48427">
    <property type="protein sequence ID" value="KOM48427"/>
    <property type="gene ID" value="LR48_Vigan07g213100"/>
</dbReference>
<dbReference type="AlphaFoldDB" id="A0A0L9V0N4"/>
<dbReference type="GO" id="GO:0015293">
    <property type="term" value="F:symporter activity"/>
    <property type="evidence" value="ECO:0007669"/>
    <property type="project" value="UniProtKB-KW"/>
</dbReference>
<keyword evidence="10 13" id="KW-0472">Membrane</keyword>
<dbReference type="Proteomes" id="UP000053144">
    <property type="component" value="Chromosome 7"/>
</dbReference>
<feature type="transmembrane region" description="Helical" evidence="13">
    <location>
        <begin position="31"/>
        <end position="52"/>
    </location>
</feature>
<proteinExistence type="inferred from homology"/>
<evidence type="ECO:0000256" key="1">
    <source>
        <dbReference type="ARBA" id="ARBA00004127"/>
    </source>
</evidence>
<feature type="domain" description="Amino acid transporter transmembrane" evidence="14">
    <location>
        <begin position="392"/>
        <end position="619"/>
    </location>
</feature>
<dbReference type="Pfam" id="PF01490">
    <property type="entry name" value="Aa_trans"/>
    <property type="match status" value="2"/>
</dbReference>
<feature type="transmembrane region" description="Helical" evidence="13">
    <location>
        <begin position="562"/>
        <end position="581"/>
    </location>
</feature>
<evidence type="ECO:0000256" key="13">
    <source>
        <dbReference type="SAM" id="Phobius"/>
    </source>
</evidence>
<evidence type="ECO:0000256" key="12">
    <source>
        <dbReference type="ARBA" id="ARBA00045588"/>
    </source>
</evidence>
<sequence length="632" mass="70103">GNVLTASTHIITVVVGAGVLALAWAMAQLGWIAGIGSIVTFSAISIFTYSLVADCYRYPDPVTGQRNYTYMQAVKAYLGGRMHVLCGLVQYTKLAGITVGYTITSSTSLVAIRKAICFHNAGKAASCKFSNNPFMIGFGILQIFLSQIPNFHELTWLSTAAAITSFGYVFIGSGLCLSVVLSEFFKEPRLLGPIATGRSRKSSPKSVKEEFTQVNPCRTSNKSVKEEFIQVNPCRSNVELDTKEFCKESRLLNPIATSRSRKTHPSKPLLVKEEFTQMNPCQSNAELDTKEFCKEPQPLQSQQVDQGRVHPNKLLLHLQQLGEQASEPERSRNRLARQAPTQIVKHQLDKEAIKPGRSPNRPTDHALDRMVNHQPGKGAATSITGTKLPVEDKLLKVFTAMGNIALACTYATVVYDIMDTLKSHPAENKQMKRANVLGVTAMTILFLLCSGLGYAAFGDNTPGNILTGFTEPFWLVALGNGCIVMHMIGAYQVMGQPFFRIVEMGANMVWPHSDFINKEYSFMMGNVMVRFNLFRLVWRTIFVIFATVLAMVMPFFSEVLSLLGAIGFGPLVVFFPIQMHIAQKQIRKLSLRWYCLQFLSCLGFIISVTAVIGSIHGIIQDFHKTNLFMYKQ</sequence>
<evidence type="ECO:0000313" key="16">
    <source>
        <dbReference type="Proteomes" id="UP000053144"/>
    </source>
</evidence>
<feature type="transmembrane region" description="Helical" evidence="13">
    <location>
        <begin position="436"/>
        <end position="457"/>
    </location>
</feature>
<keyword evidence="9 13" id="KW-1133">Transmembrane helix</keyword>
<feature type="transmembrane region" description="Helical" evidence="13">
    <location>
        <begin position="473"/>
        <end position="494"/>
    </location>
</feature>
<keyword evidence="4" id="KW-0813">Transport</keyword>
<comment type="subcellular location">
    <subcellularLocation>
        <location evidence="2">Cell membrane</location>
    </subcellularLocation>
    <subcellularLocation>
        <location evidence="1">Endomembrane system</location>
        <topology evidence="1">Multi-pass membrane protein</topology>
    </subcellularLocation>
</comment>
<name>A0A0L9V0N4_PHAAN</name>
<feature type="non-terminal residue" evidence="15">
    <location>
        <position position="1"/>
    </location>
</feature>
<keyword evidence="11" id="KW-0927">Auxin signaling pathway</keyword>
<dbReference type="GO" id="GO:0012505">
    <property type="term" value="C:endomembrane system"/>
    <property type="evidence" value="ECO:0007669"/>
    <property type="project" value="UniProtKB-SubCell"/>
</dbReference>
<feature type="transmembrane region" description="Helical" evidence="13">
    <location>
        <begin position="6"/>
        <end position="24"/>
    </location>
</feature>
<evidence type="ECO:0000256" key="8">
    <source>
        <dbReference type="ARBA" id="ARBA00022970"/>
    </source>
</evidence>
<evidence type="ECO:0000256" key="7">
    <source>
        <dbReference type="ARBA" id="ARBA00022847"/>
    </source>
</evidence>
<dbReference type="GO" id="GO:0006865">
    <property type="term" value="P:amino acid transport"/>
    <property type="evidence" value="ECO:0007669"/>
    <property type="project" value="UniProtKB-KW"/>
</dbReference>
<dbReference type="OMA" id="FINQDYL"/>
<comment type="function">
    <text evidence="12">Carrier protein involved in proton-driven auxin influx. Mediates the formation of auxin gradient from developing leaves (site of auxin biosynthesis) to tips by contributing to the loading of auxin in vascular tissues and facilitating acropetal (base to tip) auxin transport within inner tissues of the root apex, and basipetal (tip to base) auxin transport within outer tissues of the root apex. May be involved in lateral roots and nodules formation.</text>
</comment>
<feature type="domain" description="Amino acid transporter transmembrane" evidence="14">
    <location>
        <begin position="2"/>
        <end position="172"/>
    </location>
</feature>
<feature type="transmembrane region" description="Helical" evidence="13">
    <location>
        <begin position="133"/>
        <end position="150"/>
    </location>
</feature>
<keyword evidence="6 13" id="KW-0812">Transmembrane</keyword>
<protein>
    <recommendedName>
        <fullName evidence="14">Amino acid transporter transmembrane domain-containing protein</fullName>
    </recommendedName>
</protein>
<reference evidence="16" key="1">
    <citation type="journal article" date="2015" name="Proc. Natl. Acad. Sci. U.S.A.">
        <title>Genome sequencing of adzuki bean (Vigna angularis) provides insight into high starch and low fat accumulation and domestication.</title>
        <authorList>
            <person name="Yang K."/>
            <person name="Tian Z."/>
            <person name="Chen C."/>
            <person name="Luo L."/>
            <person name="Zhao B."/>
            <person name="Wang Z."/>
            <person name="Yu L."/>
            <person name="Li Y."/>
            <person name="Sun Y."/>
            <person name="Li W."/>
            <person name="Chen Y."/>
            <person name="Li Y."/>
            <person name="Zhang Y."/>
            <person name="Ai D."/>
            <person name="Zhao J."/>
            <person name="Shang C."/>
            <person name="Ma Y."/>
            <person name="Wu B."/>
            <person name="Wang M."/>
            <person name="Gao L."/>
            <person name="Sun D."/>
            <person name="Zhang P."/>
            <person name="Guo F."/>
            <person name="Wang W."/>
            <person name="Li Y."/>
            <person name="Wang J."/>
            <person name="Varshney R.K."/>
            <person name="Wang J."/>
            <person name="Ling H.Q."/>
            <person name="Wan P."/>
        </authorList>
    </citation>
    <scope>NUCLEOTIDE SEQUENCE</scope>
    <source>
        <strain evidence="16">cv. Jingnong 6</strain>
    </source>
</reference>
<dbReference type="GO" id="GO:0005886">
    <property type="term" value="C:plasma membrane"/>
    <property type="evidence" value="ECO:0007669"/>
    <property type="project" value="UniProtKB-SubCell"/>
</dbReference>
<gene>
    <name evidence="15" type="ORF">LR48_Vigan07g213100</name>
</gene>
<dbReference type="InterPro" id="IPR013057">
    <property type="entry name" value="AA_transpt_TM"/>
</dbReference>
<feature type="transmembrane region" description="Helical" evidence="13">
    <location>
        <begin position="156"/>
        <end position="181"/>
    </location>
</feature>